<feature type="region of interest" description="Disordered" evidence="1">
    <location>
        <begin position="88"/>
        <end position="116"/>
    </location>
</feature>
<name>M1VEQ3_CYAM1</name>
<dbReference type="AlphaFoldDB" id="M1VEQ3"/>
<organism evidence="2 3">
    <name type="scientific">Cyanidioschyzon merolae (strain NIES-3377 / 10D)</name>
    <name type="common">Unicellular red alga</name>
    <dbReference type="NCBI Taxonomy" id="280699"/>
    <lineage>
        <taxon>Eukaryota</taxon>
        <taxon>Rhodophyta</taxon>
        <taxon>Bangiophyceae</taxon>
        <taxon>Cyanidiales</taxon>
        <taxon>Cyanidiaceae</taxon>
        <taxon>Cyanidioschyzon</taxon>
    </lineage>
</organism>
<dbReference type="KEGG" id="cme:CYME_CMN329C"/>
<evidence type="ECO:0000256" key="1">
    <source>
        <dbReference type="SAM" id="MobiDB-lite"/>
    </source>
</evidence>
<gene>
    <name evidence="2" type="ORF">CYME_CMN329C</name>
</gene>
<sequence length="116" mass="13003">MYGTGRGYGRVHRVEPPAPAKGVYRALRQAFTRHRAAFREARVLNLRKHLSAIKCHRGDGQSASEYREDEKRQTGCALQLPLVHEMRRQLPGTAQSGLERSRRHLSTADIAAGRGS</sequence>
<proteinExistence type="predicted"/>
<protein>
    <submittedName>
        <fullName evidence="2">Uncharacterized protein</fullName>
    </submittedName>
</protein>
<keyword evidence="3" id="KW-1185">Reference proteome</keyword>
<evidence type="ECO:0000313" key="3">
    <source>
        <dbReference type="Proteomes" id="UP000007014"/>
    </source>
</evidence>
<accession>M1VEQ3</accession>
<reference evidence="2 3" key="2">
    <citation type="journal article" date="2007" name="BMC Biol.">
        <title>A 100%-complete sequence reveals unusually simple genomic features in the hot-spring red alga Cyanidioschyzon merolae.</title>
        <authorList>
            <person name="Nozaki H."/>
            <person name="Takano H."/>
            <person name="Misumi O."/>
            <person name="Terasawa K."/>
            <person name="Matsuzaki M."/>
            <person name="Maruyama S."/>
            <person name="Nishida K."/>
            <person name="Yagisawa F."/>
            <person name="Yoshida Y."/>
            <person name="Fujiwara T."/>
            <person name="Takio S."/>
            <person name="Tamura K."/>
            <person name="Chung S.J."/>
            <person name="Nakamura S."/>
            <person name="Kuroiwa H."/>
            <person name="Tanaka K."/>
            <person name="Sato N."/>
            <person name="Kuroiwa T."/>
        </authorList>
    </citation>
    <scope>NUCLEOTIDE SEQUENCE [LARGE SCALE GENOMIC DNA]</scope>
    <source>
        <strain evidence="2 3">10D</strain>
    </source>
</reference>
<dbReference type="Proteomes" id="UP000007014">
    <property type="component" value="Chromosome 14"/>
</dbReference>
<dbReference type="EMBL" id="AP006496">
    <property type="protein sequence ID" value="BAM81397.1"/>
    <property type="molecule type" value="Genomic_DNA"/>
</dbReference>
<dbReference type="RefSeq" id="XP_005537433.1">
    <property type="nucleotide sequence ID" value="XM_005537376.1"/>
</dbReference>
<evidence type="ECO:0000313" key="2">
    <source>
        <dbReference type="EMBL" id="BAM81397.1"/>
    </source>
</evidence>
<dbReference type="GeneID" id="16995199"/>
<reference evidence="2 3" key="1">
    <citation type="journal article" date="2004" name="Nature">
        <title>Genome sequence of the ultrasmall unicellular red alga Cyanidioschyzon merolae 10D.</title>
        <authorList>
            <person name="Matsuzaki M."/>
            <person name="Misumi O."/>
            <person name="Shin-i T."/>
            <person name="Maruyama S."/>
            <person name="Takahara M."/>
            <person name="Miyagishima S."/>
            <person name="Mori T."/>
            <person name="Nishida K."/>
            <person name="Yagisawa F."/>
            <person name="Nishida K."/>
            <person name="Yoshida Y."/>
            <person name="Nishimura Y."/>
            <person name="Nakao S."/>
            <person name="Kobayashi T."/>
            <person name="Momoyama Y."/>
            <person name="Higashiyama T."/>
            <person name="Minoda A."/>
            <person name="Sano M."/>
            <person name="Nomoto H."/>
            <person name="Oishi K."/>
            <person name="Hayashi H."/>
            <person name="Ohta F."/>
            <person name="Nishizaka S."/>
            <person name="Haga S."/>
            <person name="Miura S."/>
            <person name="Morishita T."/>
            <person name="Kabeya Y."/>
            <person name="Terasawa K."/>
            <person name="Suzuki Y."/>
            <person name="Ishii Y."/>
            <person name="Asakawa S."/>
            <person name="Takano H."/>
            <person name="Ohta N."/>
            <person name="Kuroiwa H."/>
            <person name="Tanaka K."/>
            <person name="Shimizu N."/>
            <person name="Sugano S."/>
            <person name="Sato N."/>
            <person name="Nozaki H."/>
            <person name="Ogasawara N."/>
            <person name="Kohara Y."/>
            <person name="Kuroiwa T."/>
        </authorList>
    </citation>
    <scope>NUCLEOTIDE SEQUENCE [LARGE SCALE GENOMIC DNA]</scope>
    <source>
        <strain evidence="2 3">10D</strain>
    </source>
</reference>